<proteinExistence type="predicted"/>
<reference evidence="1" key="1">
    <citation type="submission" date="2018-05" db="EMBL/GenBank/DDBJ databases">
        <authorList>
            <person name="Lanie J.A."/>
            <person name="Ng W.-L."/>
            <person name="Kazmierczak K.M."/>
            <person name="Andrzejewski T.M."/>
            <person name="Davidsen T.M."/>
            <person name="Wayne K.J."/>
            <person name="Tettelin H."/>
            <person name="Glass J.I."/>
            <person name="Rusch D."/>
            <person name="Podicherti R."/>
            <person name="Tsui H.-C.T."/>
            <person name="Winkler M.E."/>
        </authorList>
    </citation>
    <scope>NUCLEOTIDE SEQUENCE</scope>
</reference>
<gene>
    <name evidence="1" type="ORF">METZ01_LOCUS449237</name>
</gene>
<protein>
    <submittedName>
        <fullName evidence="1">Uncharacterized protein</fullName>
    </submittedName>
</protein>
<feature type="non-terminal residue" evidence="1">
    <location>
        <position position="1"/>
    </location>
</feature>
<sequence>VAGVVQPKAQYYLVFKLTNTAVRDQPVSIDNQDQQLIL</sequence>
<dbReference type="AlphaFoldDB" id="A0A382ZLU2"/>
<name>A0A382ZLU2_9ZZZZ</name>
<organism evidence="1">
    <name type="scientific">marine metagenome</name>
    <dbReference type="NCBI Taxonomy" id="408172"/>
    <lineage>
        <taxon>unclassified sequences</taxon>
        <taxon>metagenomes</taxon>
        <taxon>ecological metagenomes</taxon>
    </lineage>
</organism>
<dbReference type="EMBL" id="UINC01184926">
    <property type="protein sequence ID" value="SVD96383.1"/>
    <property type="molecule type" value="Genomic_DNA"/>
</dbReference>
<evidence type="ECO:0000313" key="1">
    <source>
        <dbReference type="EMBL" id="SVD96383.1"/>
    </source>
</evidence>
<accession>A0A382ZLU2</accession>